<dbReference type="Proteomes" id="UP000319213">
    <property type="component" value="Unassembled WGS sequence"/>
</dbReference>
<protein>
    <submittedName>
        <fullName evidence="1">Uncharacterized protein</fullName>
    </submittedName>
</protein>
<organism evidence="1 2">
    <name type="scientific">Thermopolyspora flexuosa</name>
    <dbReference type="NCBI Taxonomy" id="103836"/>
    <lineage>
        <taxon>Bacteria</taxon>
        <taxon>Bacillati</taxon>
        <taxon>Actinomycetota</taxon>
        <taxon>Actinomycetes</taxon>
        <taxon>Streptosporangiales</taxon>
        <taxon>Streptosporangiaceae</taxon>
        <taxon>Thermopolyspora</taxon>
    </lineage>
</organism>
<dbReference type="EMBL" id="VFPQ01000001">
    <property type="protein sequence ID" value="TQM73531.1"/>
    <property type="molecule type" value="Genomic_DNA"/>
</dbReference>
<comment type="caution">
    <text evidence="1">The sequence shown here is derived from an EMBL/GenBank/DDBJ whole genome shotgun (WGS) entry which is preliminary data.</text>
</comment>
<accession>A0A543ISI2</accession>
<reference evidence="1 2" key="1">
    <citation type="submission" date="2019-06" db="EMBL/GenBank/DDBJ databases">
        <title>Sequencing the genomes of 1000 actinobacteria strains.</title>
        <authorList>
            <person name="Klenk H.-P."/>
        </authorList>
    </citation>
    <scope>NUCLEOTIDE SEQUENCE [LARGE SCALE GENOMIC DNA]</scope>
    <source>
        <strain evidence="1 2">DSM 43186</strain>
    </source>
</reference>
<gene>
    <name evidence="1" type="ORF">FHX40_0174</name>
</gene>
<evidence type="ECO:0000313" key="1">
    <source>
        <dbReference type="EMBL" id="TQM73531.1"/>
    </source>
</evidence>
<name>A0A543ISI2_9ACTN</name>
<evidence type="ECO:0000313" key="2">
    <source>
        <dbReference type="Proteomes" id="UP000319213"/>
    </source>
</evidence>
<proteinExistence type="predicted"/>
<dbReference type="AlphaFoldDB" id="A0A543ISI2"/>
<sequence length="219" mass="25104">MESEEFGLGNTHVLPEPIDLSDSELAQLNKLTHQDQRGWFKRNGSVPLDRMQLKVVLRGNSDKQVRIMQITADKRCSSPYDGTIFWDPPGGAEEDIIRLGFDLDSDPSHAQELKGYRFVGPYFSEKTISLKRDEDVVFFFYVTTRQRYCSFKFLADILHDGQKVPLIIDNKGRPFELTAVLRDTDGQWDPTQYKVAYEGKGILPKSDYGMQWGKMAQSK</sequence>
<keyword evidence="2" id="KW-1185">Reference proteome</keyword>